<dbReference type="Proteomes" id="UP001152519">
    <property type="component" value="Unassembled WGS sequence"/>
</dbReference>
<feature type="compositionally biased region" description="Basic and acidic residues" evidence="1">
    <location>
        <begin position="357"/>
        <end position="384"/>
    </location>
</feature>
<feature type="compositionally biased region" description="Basic and acidic residues" evidence="1">
    <location>
        <begin position="231"/>
        <end position="243"/>
    </location>
</feature>
<dbReference type="EMBL" id="CAJSLV010000053">
    <property type="protein sequence ID" value="CAG6394149.1"/>
    <property type="molecule type" value="Genomic_DNA"/>
</dbReference>
<dbReference type="AlphaFoldDB" id="A0A9W4E6D0"/>
<evidence type="ECO:0000256" key="1">
    <source>
        <dbReference type="SAM" id="MobiDB-lite"/>
    </source>
</evidence>
<accession>A0A9W4E6D0</accession>
<feature type="region of interest" description="Disordered" evidence="1">
    <location>
        <begin position="526"/>
        <end position="547"/>
    </location>
</feature>
<feature type="region of interest" description="Disordered" evidence="1">
    <location>
        <begin position="157"/>
        <end position="266"/>
    </location>
</feature>
<comment type="caution">
    <text evidence="2">The sequence shown here is derived from an EMBL/GenBank/DDBJ whole genome shotgun (WGS) entry which is preliminary data.</text>
</comment>
<keyword evidence="3" id="KW-1185">Reference proteome</keyword>
<organism evidence="2 3">
    <name type="scientific">Actinacidiphila cocklensis</name>
    <dbReference type="NCBI Taxonomy" id="887465"/>
    <lineage>
        <taxon>Bacteria</taxon>
        <taxon>Bacillati</taxon>
        <taxon>Actinomycetota</taxon>
        <taxon>Actinomycetes</taxon>
        <taxon>Kitasatosporales</taxon>
        <taxon>Streptomycetaceae</taxon>
        <taxon>Actinacidiphila</taxon>
    </lineage>
</organism>
<gene>
    <name evidence="2" type="ORF">SCOCK_240101</name>
</gene>
<feature type="region of interest" description="Disordered" evidence="1">
    <location>
        <begin position="404"/>
        <end position="479"/>
    </location>
</feature>
<feature type="compositionally biased region" description="Basic residues" evidence="1">
    <location>
        <begin position="211"/>
        <end position="230"/>
    </location>
</feature>
<feature type="compositionally biased region" description="Low complexity" evidence="1">
    <location>
        <begin position="1"/>
        <end position="18"/>
    </location>
</feature>
<feature type="region of interest" description="Disordered" evidence="1">
    <location>
        <begin position="1"/>
        <end position="52"/>
    </location>
</feature>
<proteinExistence type="predicted"/>
<evidence type="ECO:0000313" key="3">
    <source>
        <dbReference type="Proteomes" id="UP001152519"/>
    </source>
</evidence>
<feature type="compositionally biased region" description="Basic and acidic residues" evidence="1">
    <location>
        <begin position="199"/>
        <end position="210"/>
    </location>
</feature>
<protein>
    <submittedName>
        <fullName evidence="2">Uncharacterized protein</fullName>
    </submittedName>
</protein>
<feature type="compositionally biased region" description="Basic and acidic residues" evidence="1">
    <location>
        <begin position="530"/>
        <end position="547"/>
    </location>
</feature>
<reference evidence="2" key="1">
    <citation type="submission" date="2021-05" db="EMBL/GenBank/DDBJ databases">
        <authorList>
            <person name="Arsene-Ploetze F."/>
        </authorList>
    </citation>
    <scope>NUCLEOTIDE SEQUENCE</scope>
    <source>
        <strain evidence="2">DSM 42138</strain>
    </source>
</reference>
<sequence>MPASCLSCSPSSARASGGSASGTIANRSASRADRTVCNRRRTGSSASAGTSATTWPYESSAAATRVSCSSSGSARSSDVTVMTLSIRNLPLSTSSARAAWRFPVVSLSMCSGMGAQSCGSAAVDDGCPQEVLTTQLVWTNFLPYRAIPVFRAACPASGSTALPPPPNSLPPGGSRGTCIARESNQPYAPQIDRQAAYGRRTERGGGDRRGSRGRHRRQRERRDHQPRRQPRLRERAVELDLHRGQRRRRLQPGAHRLGRPQGHPVQQRHRAVLADRQRAAQLPVHAERLGPGQLRLHRRHRDRRHRPVDLDAGRVLVPAAQRQLHHRREHALGDGLHARLVRAARVLRRRHHPVGSRRFDHPAHHAAHHSPDDSPDHPAHDAADHPALGRPAQAQGHRLLAELQQRRHRADHRAGAEPVRHHRRRLRGRDDDTRRGVLHPRPVARLQRGAVQGGHRRQAGRGQEGDRLGRRPERHHLGARLRVGDQLRQQRLLADADLRLQRGRHRPGERHRHHVHAAGAAGVELQGRLGPDHHDGAADDRHAVGRQ</sequence>
<feature type="region of interest" description="Disordered" evidence="1">
    <location>
        <begin position="355"/>
        <end position="389"/>
    </location>
</feature>
<evidence type="ECO:0000313" key="2">
    <source>
        <dbReference type="EMBL" id="CAG6394149.1"/>
    </source>
</evidence>
<feature type="compositionally biased region" description="Low complexity" evidence="1">
    <location>
        <begin position="43"/>
        <end position="52"/>
    </location>
</feature>
<name>A0A9W4E6D0_9ACTN</name>